<dbReference type="EMBL" id="CP118988">
    <property type="protein sequence ID" value="WED78414.1"/>
    <property type="molecule type" value="Genomic_DNA"/>
</dbReference>
<evidence type="ECO:0000313" key="2">
    <source>
        <dbReference type="EMBL" id="WED78414.1"/>
    </source>
</evidence>
<dbReference type="AlphaFoldDB" id="A0AAX3NXG0"/>
<accession>A0AAX3NXG0</accession>
<proteinExistence type="predicted"/>
<evidence type="ECO:0000256" key="1">
    <source>
        <dbReference type="SAM" id="MobiDB-lite"/>
    </source>
</evidence>
<feature type="compositionally biased region" description="Basic and acidic residues" evidence="1">
    <location>
        <begin position="55"/>
        <end position="67"/>
    </location>
</feature>
<reference evidence="2" key="1">
    <citation type="submission" date="2023-02" db="EMBL/GenBank/DDBJ databases">
        <title>The sequence of Aeromonas allosaccharophila K520.</title>
        <authorList>
            <person name="Luo X."/>
        </authorList>
    </citation>
    <scope>NUCLEOTIDE SEQUENCE</scope>
    <source>
        <strain evidence="2">K520</strain>
    </source>
</reference>
<feature type="region of interest" description="Disordered" evidence="1">
    <location>
        <begin position="54"/>
        <end position="76"/>
    </location>
</feature>
<dbReference type="Proteomes" id="UP001213721">
    <property type="component" value="Chromosome"/>
</dbReference>
<gene>
    <name evidence="2" type="ORF">PYU98_09420</name>
</gene>
<evidence type="ECO:0000313" key="3">
    <source>
        <dbReference type="Proteomes" id="UP001213721"/>
    </source>
</evidence>
<organism evidence="2 3">
    <name type="scientific">Aeromonas allosaccharophila</name>
    <dbReference type="NCBI Taxonomy" id="656"/>
    <lineage>
        <taxon>Bacteria</taxon>
        <taxon>Pseudomonadati</taxon>
        <taxon>Pseudomonadota</taxon>
        <taxon>Gammaproteobacteria</taxon>
        <taxon>Aeromonadales</taxon>
        <taxon>Aeromonadaceae</taxon>
        <taxon>Aeromonas</taxon>
    </lineage>
</organism>
<sequence>MDRTRTRQISGKLGAFYLKKVAFQRLFSDEMHLNSINKQHYPLSMHSIALQPPLTKEKEKPLPKDTTKPVIATKNNKKPNKNNAIIFKIKMINDEYCFFQVTRLNKRNRKRFSGFEFLVFFVVCKKWLHQP</sequence>
<name>A0AAX3NXG0_9GAMM</name>
<protein>
    <submittedName>
        <fullName evidence="2">Uncharacterized protein</fullName>
    </submittedName>
</protein>
<dbReference type="RefSeq" id="WP_275058032.1">
    <property type="nucleotide sequence ID" value="NZ_CP118988.1"/>
</dbReference>